<organism evidence="3">
    <name type="scientific">Caenorhabditis remanei</name>
    <name type="common">Caenorhabditis vulgaris</name>
    <dbReference type="NCBI Taxonomy" id="31234"/>
    <lineage>
        <taxon>Eukaryota</taxon>
        <taxon>Metazoa</taxon>
        <taxon>Ecdysozoa</taxon>
        <taxon>Nematoda</taxon>
        <taxon>Chromadorea</taxon>
        <taxon>Rhabditida</taxon>
        <taxon>Rhabditina</taxon>
        <taxon>Rhabditomorpha</taxon>
        <taxon>Rhabditoidea</taxon>
        <taxon>Rhabditidae</taxon>
        <taxon>Peloderinae</taxon>
        <taxon>Caenorhabditis</taxon>
    </lineage>
</organism>
<dbReference type="EMBL" id="DS268430">
    <property type="protein sequence ID" value="EFO96371.1"/>
    <property type="molecule type" value="Genomic_DNA"/>
</dbReference>
<sequence length="131" mass="15191">MSFSYEDGTKYLFTRPSDDKFIEGLREFYAKRPVDEQEAENEKAVKDCKLYFTTESYKEGETETYGYHYCCTMHKQCPSFLLTGWGILVLILIILLCLAGAAAAFWFFYYKRKMGGREEDDTSNSSSVEEP</sequence>
<keyword evidence="1" id="KW-0812">Transmembrane</keyword>
<reference evidence="2" key="1">
    <citation type="submission" date="2007-07" db="EMBL/GenBank/DDBJ databases">
        <title>PCAP assembly of the Caenorhabditis remanei genome.</title>
        <authorList>
            <consortium name="The Caenorhabditis remanei Sequencing Consortium"/>
            <person name="Wilson R.K."/>
        </authorList>
    </citation>
    <scope>NUCLEOTIDE SEQUENCE [LARGE SCALE GENOMIC DNA]</scope>
    <source>
        <strain evidence="2">PB4641</strain>
    </source>
</reference>
<gene>
    <name evidence="2" type="ORF">CRE_14690</name>
</gene>
<keyword evidence="3" id="KW-1185">Reference proteome</keyword>
<name>E3M9L3_CAERE</name>
<dbReference type="Proteomes" id="UP000008281">
    <property type="component" value="Unassembled WGS sequence"/>
</dbReference>
<keyword evidence="1" id="KW-0472">Membrane</keyword>
<keyword evidence="1" id="KW-1133">Transmembrane helix</keyword>
<evidence type="ECO:0000313" key="3">
    <source>
        <dbReference type="Proteomes" id="UP000008281"/>
    </source>
</evidence>
<protein>
    <submittedName>
        <fullName evidence="2">Uncharacterized protein</fullName>
    </submittedName>
</protein>
<accession>E3M9L3</accession>
<dbReference type="HOGENOM" id="CLU_158191_0_0_1"/>
<evidence type="ECO:0000256" key="1">
    <source>
        <dbReference type="SAM" id="Phobius"/>
    </source>
</evidence>
<dbReference type="AlphaFoldDB" id="E3M9L3"/>
<proteinExistence type="predicted"/>
<evidence type="ECO:0000313" key="2">
    <source>
        <dbReference type="EMBL" id="EFO96371.1"/>
    </source>
</evidence>
<dbReference type="InParanoid" id="E3M9L3"/>
<dbReference type="OrthoDB" id="5901026at2759"/>
<feature type="transmembrane region" description="Helical" evidence="1">
    <location>
        <begin position="85"/>
        <end position="109"/>
    </location>
</feature>